<accession>A0A5B7HHN9</accession>
<proteinExistence type="predicted"/>
<name>A0A5B7HHN9_PORTR</name>
<gene>
    <name evidence="2" type="ORF">E2C01_066644</name>
</gene>
<dbReference type="EMBL" id="VSRR010034559">
    <property type="protein sequence ID" value="MPC72341.1"/>
    <property type="molecule type" value="Genomic_DNA"/>
</dbReference>
<dbReference type="AlphaFoldDB" id="A0A5B7HHN9"/>
<organism evidence="2 3">
    <name type="scientific">Portunus trituberculatus</name>
    <name type="common">Swimming crab</name>
    <name type="synonym">Neptunus trituberculatus</name>
    <dbReference type="NCBI Taxonomy" id="210409"/>
    <lineage>
        <taxon>Eukaryota</taxon>
        <taxon>Metazoa</taxon>
        <taxon>Ecdysozoa</taxon>
        <taxon>Arthropoda</taxon>
        <taxon>Crustacea</taxon>
        <taxon>Multicrustacea</taxon>
        <taxon>Malacostraca</taxon>
        <taxon>Eumalacostraca</taxon>
        <taxon>Eucarida</taxon>
        <taxon>Decapoda</taxon>
        <taxon>Pleocyemata</taxon>
        <taxon>Brachyura</taxon>
        <taxon>Eubrachyura</taxon>
        <taxon>Portunoidea</taxon>
        <taxon>Portunidae</taxon>
        <taxon>Portuninae</taxon>
        <taxon>Portunus</taxon>
    </lineage>
</organism>
<protein>
    <submittedName>
        <fullName evidence="2">Uncharacterized protein</fullName>
    </submittedName>
</protein>
<feature type="region of interest" description="Disordered" evidence="1">
    <location>
        <begin position="46"/>
        <end position="68"/>
    </location>
</feature>
<sequence length="68" mass="7271">MAANSLSMHGEPCYTSSPTSLPWNTCPLTLTINSELDTFRQYVLAESHPGGESGTGGSRIGREVITNE</sequence>
<evidence type="ECO:0000256" key="1">
    <source>
        <dbReference type="SAM" id="MobiDB-lite"/>
    </source>
</evidence>
<dbReference type="Proteomes" id="UP000324222">
    <property type="component" value="Unassembled WGS sequence"/>
</dbReference>
<evidence type="ECO:0000313" key="3">
    <source>
        <dbReference type="Proteomes" id="UP000324222"/>
    </source>
</evidence>
<keyword evidence="3" id="KW-1185">Reference proteome</keyword>
<reference evidence="2 3" key="1">
    <citation type="submission" date="2019-05" db="EMBL/GenBank/DDBJ databases">
        <title>Another draft genome of Portunus trituberculatus and its Hox gene families provides insights of decapod evolution.</title>
        <authorList>
            <person name="Jeong J.-H."/>
            <person name="Song I."/>
            <person name="Kim S."/>
            <person name="Choi T."/>
            <person name="Kim D."/>
            <person name="Ryu S."/>
            <person name="Kim W."/>
        </authorList>
    </citation>
    <scope>NUCLEOTIDE SEQUENCE [LARGE SCALE GENOMIC DNA]</scope>
    <source>
        <tissue evidence="2">Muscle</tissue>
    </source>
</reference>
<evidence type="ECO:0000313" key="2">
    <source>
        <dbReference type="EMBL" id="MPC72341.1"/>
    </source>
</evidence>
<comment type="caution">
    <text evidence="2">The sequence shown here is derived from an EMBL/GenBank/DDBJ whole genome shotgun (WGS) entry which is preliminary data.</text>
</comment>